<gene>
    <name evidence="1" type="ORF">AMECASPLE_034087</name>
</gene>
<reference evidence="1 2" key="1">
    <citation type="submission" date="2021-06" db="EMBL/GenBank/DDBJ databases">
        <authorList>
            <person name="Palmer J.M."/>
        </authorList>
    </citation>
    <scope>NUCLEOTIDE SEQUENCE [LARGE SCALE GENOMIC DNA]</scope>
    <source>
        <strain evidence="1 2">AS_MEX2019</strain>
        <tissue evidence="1">Muscle</tissue>
    </source>
</reference>
<evidence type="ECO:0000313" key="2">
    <source>
        <dbReference type="Proteomes" id="UP001469553"/>
    </source>
</evidence>
<organism evidence="1 2">
    <name type="scientific">Ameca splendens</name>
    <dbReference type="NCBI Taxonomy" id="208324"/>
    <lineage>
        <taxon>Eukaryota</taxon>
        <taxon>Metazoa</taxon>
        <taxon>Chordata</taxon>
        <taxon>Craniata</taxon>
        <taxon>Vertebrata</taxon>
        <taxon>Euteleostomi</taxon>
        <taxon>Actinopterygii</taxon>
        <taxon>Neopterygii</taxon>
        <taxon>Teleostei</taxon>
        <taxon>Neoteleostei</taxon>
        <taxon>Acanthomorphata</taxon>
        <taxon>Ovalentaria</taxon>
        <taxon>Atherinomorphae</taxon>
        <taxon>Cyprinodontiformes</taxon>
        <taxon>Goodeidae</taxon>
        <taxon>Ameca</taxon>
    </lineage>
</organism>
<dbReference type="EMBL" id="JAHRIP010014160">
    <property type="protein sequence ID" value="MEQ2285650.1"/>
    <property type="molecule type" value="Genomic_DNA"/>
</dbReference>
<accession>A0ABV0XWH1</accession>
<keyword evidence="2" id="KW-1185">Reference proteome</keyword>
<protein>
    <submittedName>
        <fullName evidence="1">Uncharacterized protein</fullName>
    </submittedName>
</protein>
<name>A0ABV0XWH1_9TELE</name>
<sequence>MNVQELQVFSEEQQSKLFNRVLSLTVAALISTCMSISQPCNKIITRTTGVSDVDGADIDNTRWFTHKGETSNDFMFLEESSGCSLVFRLHFANSYPYLRSCMHEIIRCVRSF</sequence>
<evidence type="ECO:0000313" key="1">
    <source>
        <dbReference type="EMBL" id="MEQ2285650.1"/>
    </source>
</evidence>
<proteinExistence type="predicted"/>
<comment type="caution">
    <text evidence="1">The sequence shown here is derived from an EMBL/GenBank/DDBJ whole genome shotgun (WGS) entry which is preliminary data.</text>
</comment>
<dbReference type="Proteomes" id="UP001469553">
    <property type="component" value="Unassembled WGS sequence"/>
</dbReference>